<sequence length="307" mass="34265">LRHCDPVCVTRSFALRCGEGVHVTVPCPMRPSMATSRLDVELCRICSPTWNSWASRIASYSLKTIKCHRASRLHYPPPFRPQYPILVSQPFSSKASFHSRRIEVHFSASPSVQDDHPSHGVHNLNPQKPRHLSLGTPRSLVRRHRHPEIRPRCQRRVHGHPARGPLQDSPHCGVGLARRLHRLRRLRVLHALVRLPQGRIRPLLPGQPGRRPAALLQGSLHNRLGPVRGPRRAVHRGLRRLRRRRLLRGPDGGVCQGPDGGQGLGGGVPRPRVRRDLDAACRGGVRRWGEGARRHAVVGVGQQAGAS</sequence>
<keyword evidence="3" id="KW-1185">Reference proteome</keyword>
<feature type="compositionally biased region" description="Gly residues" evidence="1">
    <location>
        <begin position="250"/>
        <end position="268"/>
    </location>
</feature>
<dbReference type="AlphaFoldDB" id="A0A161VHU7"/>
<evidence type="ECO:0000313" key="3">
    <source>
        <dbReference type="Proteomes" id="UP000076584"/>
    </source>
</evidence>
<gene>
    <name evidence="2" type="ORF">CI238_00676</name>
</gene>
<dbReference type="Proteomes" id="UP000076584">
    <property type="component" value="Unassembled WGS sequence"/>
</dbReference>
<feature type="non-terminal residue" evidence="2">
    <location>
        <position position="1"/>
    </location>
</feature>
<proteinExistence type="predicted"/>
<evidence type="ECO:0000256" key="1">
    <source>
        <dbReference type="SAM" id="MobiDB-lite"/>
    </source>
</evidence>
<feature type="region of interest" description="Disordered" evidence="1">
    <location>
        <begin position="248"/>
        <end position="272"/>
    </location>
</feature>
<reference evidence="2 3" key="1">
    <citation type="submission" date="2015-06" db="EMBL/GenBank/DDBJ databases">
        <title>Survival trade-offs in plant roots during colonization by closely related pathogenic and mutualistic fungi.</title>
        <authorList>
            <person name="Hacquard S."/>
            <person name="Kracher B."/>
            <person name="Hiruma K."/>
            <person name="Weinman A."/>
            <person name="Muench P."/>
            <person name="Garrido Oter R."/>
            <person name="Ver Loren van Themaat E."/>
            <person name="Dallerey J.-F."/>
            <person name="Damm U."/>
            <person name="Henrissat B."/>
            <person name="Lespinet O."/>
            <person name="Thon M."/>
            <person name="Kemen E."/>
            <person name="McHardy A.C."/>
            <person name="Schulze-Lefert P."/>
            <person name="O'Connell R.J."/>
        </authorList>
    </citation>
    <scope>NUCLEOTIDE SEQUENCE [LARGE SCALE GENOMIC DNA]</scope>
    <source>
        <strain evidence="2 3">MAFF 238704</strain>
    </source>
</reference>
<accession>A0A161VHU7</accession>
<protein>
    <submittedName>
        <fullName evidence="2">Uncharacterized protein</fullName>
    </submittedName>
</protein>
<comment type="caution">
    <text evidence="2">The sequence shown here is derived from an EMBL/GenBank/DDBJ whole genome shotgun (WGS) entry which is preliminary data.</text>
</comment>
<organism evidence="2 3">
    <name type="scientific">Colletotrichum incanum</name>
    <name type="common">Soybean anthracnose fungus</name>
    <dbReference type="NCBI Taxonomy" id="1573173"/>
    <lineage>
        <taxon>Eukaryota</taxon>
        <taxon>Fungi</taxon>
        <taxon>Dikarya</taxon>
        <taxon>Ascomycota</taxon>
        <taxon>Pezizomycotina</taxon>
        <taxon>Sordariomycetes</taxon>
        <taxon>Hypocreomycetidae</taxon>
        <taxon>Glomerellales</taxon>
        <taxon>Glomerellaceae</taxon>
        <taxon>Colletotrichum</taxon>
        <taxon>Colletotrichum spaethianum species complex</taxon>
    </lineage>
</organism>
<dbReference type="EMBL" id="LFIW01002480">
    <property type="protein sequence ID" value="KZL69595.1"/>
    <property type="molecule type" value="Genomic_DNA"/>
</dbReference>
<name>A0A161VHU7_COLIC</name>
<evidence type="ECO:0000313" key="2">
    <source>
        <dbReference type="EMBL" id="KZL69595.1"/>
    </source>
</evidence>
<feature type="region of interest" description="Disordered" evidence="1">
    <location>
        <begin position="110"/>
        <end position="134"/>
    </location>
</feature>